<reference evidence="1" key="1">
    <citation type="submission" date="2023-05" db="EMBL/GenBank/DDBJ databases">
        <authorList>
            <person name="Zhang X."/>
        </authorList>
    </citation>
    <scope>NUCLEOTIDE SEQUENCE</scope>
    <source>
        <strain evidence="1">BD1B2-1</strain>
    </source>
</reference>
<dbReference type="EMBL" id="JASJOU010000004">
    <property type="protein sequence ID" value="MDJ1502057.1"/>
    <property type="molecule type" value="Genomic_DNA"/>
</dbReference>
<dbReference type="SUPFAM" id="SSF46785">
    <property type="entry name" value="Winged helix' DNA-binding domain"/>
    <property type="match status" value="1"/>
</dbReference>
<accession>A0AAE3R7B0</accession>
<evidence type="ECO:0000313" key="2">
    <source>
        <dbReference type="Proteomes" id="UP001232063"/>
    </source>
</evidence>
<protein>
    <recommendedName>
        <fullName evidence="3">Helix-turn-helix domain-containing protein</fullName>
    </recommendedName>
</protein>
<gene>
    <name evidence="1" type="ORF">QNI22_15430</name>
</gene>
<evidence type="ECO:0000313" key="1">
    <source>
        <dbReference type="EMBL" id="MDJ1502057.1"/>
    </source>
</evidence>
<dbReference type="RefSeq" id="WP_314511870.1">
    <property type="nucleotide sequence ID" value="NZ_JASJOU010000004.1"/>
</dbReference>
<name>A0AAE3R7B0_9BACT</name>
<sequence>MNYAIVYYPLLRQFDITMPEYALIFAIDGLSAQTGWCYASRAELADCICVKQRWVYESLNRLIQKGLIEVDPQSRFLRASKSWKKAIASCKTQSATSDHLSAQNTAAQNTDDMRKMQRRKAQRKHRQAMHEVQSTYAETGKEPMQNLHSSVYSGLQDSQSEHVNFVVSGMHDSQLDYAPSADNNNIYSNINTNTIVIKQKSAYAQDFQFSNEQEIFKKEKAGEKQENFLKSEEDNQPVVEAAIVTPPQVAPAPSPKKAVQTENAMQNVHSLKTDSKATPVDPCLVPCREAYLLYFGAYKWVYGRDDKFLKQVLEQIRYKIAVQWQQSDRNLADIPDESVIHSFQSLLEMIPTWYRDNGHTTPNDLNRFFEKYYSAIKSGNGGGDRGPFAPLQDQEYETVQLLLQSRGRHNR</sequence>
<dbReference type="InterPro" id="IPR036390">
    <property type="entry name" value="WH_DNA-bd_sf"/>
</dbReference>
<organism evidence="1 2">
    <name type="scientific">Xanthocytophaga agilis</name>
    <dbReference type="NCBI Taxonomy" id="3048010"/>
    <lineage>
        <taxon>Bacteria</taxon>
        <taxon>Pseudomonadati</taxon>
        <taxon>Bacteroidota</taxon>
        <taxon>Cytophagia</taxon>
        <taxon>Cytophagales</taxon>
        <taxon>Rhodocytophagaceae</taxon>
        <taxon>Xanthocytophaga</taxon>
    </lineage>
</organism>
<dbReference type="Proteomes" id="UP001232063">
    <property type="component" value="Unassembled WGS sequence"/>
</dbReference>
<evidence type="ECO:0008006" key="3">
    <source>
        <dbReference type="Google" id="ProtNLM"/>
    </source>
</evidence>
<comment type="caution">
    <text evidence="1">The sequence shown here is derived from an EMBL/GenBank/DDBJ whole genome shotgun (WGS) entry which is preliminary data.</text>
</comment>
<keyword evidence="2" id="KW-1185">Reference proteome</keyword>
<proteinExistence type="predicted"/>
<dbReference type="Gene3D" id="1.10.10.10">
    <property type="entry name" value="Winged helix-like DNA-binding domain superfamily/Winged helix DNA-binding domain"/>
    <property type="match status" value="1"/>
</dbReference>
<dbReference type="InterPro" id="IPR036388">
    <property type="entry name" value="WH-like_DNA-bd_sf"/>
</dbReference>
<dbReference type="AlphaFoldDB" id="A0AAE3R7B0"/>